<dbReference type="GO" id="GO:0003723">
    <property type="term" value="F:RNA binding"/>
    <property type="evidence" value="ECO:0007669"/>
    <property type="project" value="InterPro"/>
</dbReference>
<dbReference type="InterPro" id="IPR020103">
    <property type="entry name" value="PsdUridine_synth_cat_dom_sf"/>
</dbReference>
<dbReference type="GO" id="GO:0160150">
    <property type="term" value="F:tRNA pseudouridine(13) synthase activity"/>
    <property type="evidence" value="ECO:0007669"/>
    <property type="project" value="UniProtKB-EC"/>
</dbReference>
<keyword evidence="7" id="KW-1185">Reference proteome</keyword>
<dbReference type="Proteomes" id="UP000063234">
    <property type="component" value="Chromosome"/>
</dbReference>
<dbReference type="HAMAP" id="MF_01082">
    <property type="entry name" value="TruD"/>
    <property type="match status" value="1"/>
</dbReference>
<dbReference type="KEGG" id="ttk:TST_0296"/>
<keyword evidence="2 4" id="KW-0819">tRNA processing</keyword>
<dbReference type="GO" id="GO:0005829">
    <property type="term" value="C:cytosol"/>
    <property type="evidence" value="ECO:0007669"/>
    <property type="project" value="TreeGrafter"/>
</dbReference>
<proteinExistence type="inferred from homology"/>
<dbReference type="InterPro" id="IPR011760">
    <property type="entry name" value="PsdUridine_synth_TruD_insert"/>
</dbReference>
<dbReference type="InterPro" id="IPR042214">
    <property type="entry name" value="TruD_catalytic"/>
</dbReference>
<feature type="domain" description="TRUD" evidence="5">
    <location>
        <begin position="144"/>
        <end position="283"/>
    </location>
</feature>
<evidence type="ECO:0000259" key="5">
    <source>
        <dbReference type="PROSITE" id="PS50984"/>
    </source>
</evidence>
<name>A0A0S3QRZ8_THET7</name>
<dbReference type="STRING" id="1298851.TST_0296"/>
<evidence type="ECO:0000256" key="2">
    <source>
        <dbReference type="ARBA" id="ARBA00022694"/>
    </source>
</evidence>
<dbReference type="InterPro" id="IPR050170">
    <property type="entry name" value="TruD_pseudoU_synthase"/>
</dbReference>
<organism evidence="6 7">
    <name type="scientific">Thermosulfidibacter takaii (strain DSM 17441 / JCM 13301 / NBRC 103674 / ABI70S6)</name>
    <dbReference type="NCBI Taxonomy" id="1298851"/>
    <lineage>
        <taxon>Bacteria</taxon>
        <taxon>Pseudomonadati</taxon>
        <taxon>Thermosulfidibacterota</taxon>
        <taxon>Thermosulfidibacteria</taxon>
        <taxon>Thermosulfidibacterales</taxon>
        <taxon>Thermosulfidibacteraceae</taxon>
    </lineage>
</organism>
<keyword evidence="3 4" id="KW-0413">Isomerase</keyword>
<evidence type="ECO:0000313" key="7">
    <source>
        <dbReference type="Proteomes" id="UP000063234"/>
    </source>
</evidence>
<evidence type="ECO:0000256" key="3">
    <source>
        <dbReference type="ARBA" id="ARBA00023235"/>
    </source>
</evidence>
<dbReference type="EC" id="5.4.99.27" evidence="4"/>
<dbReference type="InterPro" id="IPR001656">
    <property type="entry name" value="PsdUridine_synth_TruD"/>
</dbReference>
<dbReference type="Pfam" id="PF01142">
    <property type="entry name" value="TruD"/>
    <property type="match status" value="2"/>
</dbReference>
<dbReference type="EMBL" id="AP013035">
    <property type="protein sequence ID" value="BAT71104.1"/>
    <property type="molecule type" value="Genomic_DNA"/>
</dbReference>
<accession>A0A0S3QRZ8</accession>
<dbReference type="SUPFAM" id="SSF55120">
    <property type="entry name" value="Pseudouridine synthase"/>
    <property type="match status" value="1"/>
</dbReference>
<dbReference type="RefSeq" id="WP_068549000.1">
    <property type="nucleotide sequence ID" value="NZ_AP013035.1"/>
</dbReference>
<sequence>MGRSLSFTFKEVPEDFVVEEVLKEPFSGVGEHLVLKIKKVGLSTLDVVKELAGAFSVPEKFIGYAGLKDADAVACQYVSLPKRFVDLKQLGGMRFSTFEVVGLYQHNKKLRAGELKGNLFTVRLKNISDKELLIRRLELVKEKGYPNFYDVQRFGKDNKNVELGFKILKGEKLKTSPYRRRLYVSAVSSWVFNLYLKRRMDLNLHDEILDGDLLVDREDNWVLARFADEDELLVPTGPILGYKMPIPEGRSWELERDVIEEVGVSLEDFKKFKAKGSRRAIRVYPKNMNWQWEGNSLVLRFFLPKGSYATTMLKWVQKEDASTFC</sequence>
<dbReference type="GO" id="GO:0031119">
    <property type="term" value="P:tRNA pseudouridine synthesis"/>
    <property type="evidence" value="ECO:0007669"/>
    <property type="project" value="UniProtKB-UniRule"/>
</dbReference>
<dbReference type="PANTHER" id="PTHR47811:SF1">
    <property type="entry name" value="TRNA PSEUDOURIDINE SYNTHASE D"/>
    <property type="match status" value="1"/>
</dbReference>
<dbReference type="Gene3D" id="3.30.2350.20">
    <property type="entry name" value="TruD, catalytic domain"/>
    <property type="match status" value="1"/>
</dbReference>
<dbReference type="PROSITE" id="PS50984">
    <property type="entry name" value="TRUD"/>
    <property type="match status" value="1"/>
</dbReference>
<dbReference type="AlphaFoldDB" id="A0A0S3QRZ8"/>
<comment type="function">
    <text evidence="4">Responsible for synthesis of pseudouridine from uracil-13 in transfer RNAs.</text>
</comment>
<gene>
    <name evidence="4" type="primary">truD</name>
    <name evidence="6" type="ORF">TST_0296</name>
</gene>
<dbReference type="InterPro" id="IPR043165">
    <property type="entry name" value="TruD_insert_sf"/>
</dbReference>
<evidence type="ECO:0000313" key="6">
    <source>
        <dbReference type="EMBL" id="BAT71104.1"/>
    </source>
</evidence>
<evidence type="ECO:0000256" key="4">
    <source>
        <dbReference type="HAMAP-Rule" id="MF_01082"/>
    </source>
</evidence>
<reference evidence="7" key="1">
    <citation type="journal article" date="2018" name="Science">
        <title>A primordial and reversible TCA cycle in a facultatively chemolithoautotrophic thermophile.</title>
        <authorList>
            <person name="Nunoura T."/>
            <person name="Chikaraishi Y."/>
            <person name="Izaki R."/>
            <person name="Suwa T."/>
            <person name="Sato T."/>
            <person name="Harada T."/>
            <person name="Mori K."/>
            <person name="Kato Y."/>
            <person name="Miyazaki M."/>
            <person name="Shimamura S."/>
            <person name="Yanagawa K."/>
            <person name="Shuto A."/>
            <person name="Ohkouchi N."/>
            <person name="Fujita N."/>
            <person name="Takaki Y."/>
            <person name="Atomi H."/>
            <person name="Takai K."/>
        </authorList>
    </citation>
    <scope>NUCLEOTIDE SEQUENCE [LARGE SCALE GENOMIC DNA]</scope>
    <source>
        <strain evidence="7">DSM 17441 / JCM 13301 / NBRC 103674 / ABI70S6</strain>
    </source>
</reference>
<dbReference type="OrthoDB" id="10810at2"/>
<feature type="active site" description="Nucleophile" evidence="4">
    <location>
        <position position="69"/>
    </location>
</feature>
<comment type="similarity">
    <text evidence="1 4">Belongs to the pseudouridine synthase TruD family.</text>
</comment>
<dbReference type="PATRIC" id="fig|1298851.3.peg.307"/>
<protein>
    <recommendedName>
        <fullName evidence="4">tRNA pseudouridine synthase D</fullName>
        <ecNumber evidence="4">5.4.99.27</ecNumber>
    </recommendedName>
    <alternativeName>
        <fullName evidence="4">tRNA pseudouridine(13) synthase</fullName>
    </alternativeName>
    <alternativeName>
        <fullName evidence="4">tRNA pseudouridylate synthase D</fullName>
    </alternativeName>
    <alternativeName>
        <fullName evidence="4">tRNA-uridine isomerase D</fullName>
    </alternativeName>
</protein>
<comment type="catalytic activity">
    <reaction evidence="4">
        <text>uridine(13) in tRNA = pseudouridine(13) in tRNA</text>
        <dbReference type="Rhea" id="RHEA:42540"/>
        <dbReference type="Rhea" id="RHEA-COMP:10105"/>
        <dbReference type="Rhea" id="RHEA-COMP:10106"/>
        <dbReference type="ChEBI" id="CHEBI:65314"/>
        <dbReference type="ChEBI" id="CHEBI:65315"/>
        <dbReference type="EC" id="5.4.99.27"/>
    </reaction>
</comment>
<evidence type="ECO:0000256" key="1">
    <source>
        <dbReference type="ARBA" id="ARBA00007953"/>
    </source>
</evidence>
<dbReference type="PANTHER" id="PTHR47811">
    <property type="entry name" value="TRNA PSEUDOURIDINE SYNTHASE D"/>
    <property type="match status" value="1"/>
</dbReference>
<dbReference type="Gene3D" id="3.30.2340.10">
    <property type="entry name" value="TruD, insertion domain"/>
    <property type="match status" value="1"/>
</dbReference>